<dbReference type="EMBL" id="JAROYP010000022">
    <property type="protein sequence ID" value="MDH5164014.1"/>
    <property type="molecule type" value="Genomic_DNA"/>
</dbReference>
<comment type="caution">
    <text evidence="1">The sequence shown here is derived from an EMBL/GenBank/DDBJ whole genome shotgun (WGS) entry which is preliminary data.</text>
</comment>
<protein>
    <submittedName>
        <fullName evidence="1">NERD domain-containing protein</fullName>
    </submittedName>
</protein>
<evidence type="ECO:0000313" key="2">
    <source>
        <dbReference type="Proteomes" id="UP001159179"/>
    </source>
</evidence>
<proteinExistence type="predicted"/>
<evidence type="ECO:0000313" key="1">
    <source>
        <dbReference type="EMBL" id="MDH5164014.1"/>
    </source>
</evidence>
<dbReference type="Proteomes" id="UP001159179">
    <property type="component" value="Unassembled WGS sequence"/>
</dbReference>
<reference evidence="1" key="1">
    <citation type="submission" date="2023-03" db="EMBL/GenBank/DDBJ databases">
        <title>Bacterial isolates from washroom surfaces on a university campus.</title>
        <authorList>
            <person name="Holman D.B."/>
            <person name="Gzyl K.E."/>
            <person name="Taheri A.E."/>
        </authorList>
    </citation>
    <scope>NUCLEOTIDE SEQUENCE</scope>
    <source>
        <strain evidence="1">RD03</strain>
    </source>
</reference>
<name>A0AAW6T5T8_9BACI</name>
<organism evidence="1 2">
    <name type="scientific">Heyndrickxia oleronia</name>
    <dbReference type="NCBI Taxonomy" id="38875"/>
    <lineage>
        <taxon>Bacteria</taxon>
        <taxon>Bacillati</taxon>
        <taxon>Bacillota</taxon>
        <taxon>Bacilli</taxon>
        <taxon>Bacillales</taxon>
        <taxon>Bacillaceae</taxon>
        <taxon>Heyndrickxia</taxon>
    </lineage>
</organism>
<accession>A0AAW6T5T8</accession>
<dbReference type="RefSeq" id="WP_280618700.1">
    <property type="nucleotide sequence ID" value="NZ_JAROYP010000022.1"/>
</dbReference>
<dbReference type="AlphaFoldDB" id="A0AAW6T5T8"/>
<gene>
    <name evidence="1" type="ORF">P5X88_24065</name>
</gene>
<sequence>MGQLIKLQDYISRYEMDPFRYPAQYARLKKQQWDKLKDRWENREEQIQLVSPIGNEHVENKRSTSTNIIRRLFKKGKMEEEETVAKQPINKESLFQFMPELTYYPDSMDELKQLFLDQLFSFQMKWASSTIVEKSFPDQRYYRNENLKYLLQRFPDTFLFLYEPIFLLKKAPIEMEVILISPTEVWCLSFLDQEKDAVYLGSNEKFWIKRSIGGESKILNPVIALNRMSKIIKQLLNKYQLDIPLKKAVICRDGYIDFPNAPADLVLLEKRSYPTWFQQQRKLQSPLKHVQLKTAKILLDYCQTTCSRRPEWVEQEGNEE</sequence>